<dbReference type="NCBIfam" id="TIGR00797">
    <property type="entry name" value="matE"/>
    <property type="match status" value="1"/>
</dbReference>
<evidence type="ECO:0000256" key="2">
    <source>
        <dbReference type="ARBA" id="ARBA00022448"/>
    </source>
</evidence>
<proteinExistence type="predicted"/>
<dbReference type="InterPro" id="IPR048279">
    <property type="entry name" value="MdtK-like"/>
</dbReference>
<evidence type="ECO:0000313" key="9">
    <source>
        <dbReference type="Proteomes" id="UP000460549"/>
    </source>
</evidence>
<feature type="transmembrane region" description="Helical" evidence="7">
    <location>
        <begin position="245"/>
        <end position="265"/>
    </location>
</feature>
<keyword evidence="6 7" id="KW-0472">Membrane</keyword>
<organism evidence="8 9">
    <name type="scientific">Bullifex porci</name>
    <dbReference type="NCBI Taxonomy" id="2606638"/>
    <lineage>
        <taxon>Bacteria</taxon>
        <taxon>Pseudomonadati</taxon>
        <taxon>Spirochaetota</taxon>
        <taxon>Spirochaetia</taxon>
        <taxon>Spirochaetales</taxon>
        <taxon>Spirochaetaceae</taxon>
        <taxon>Bullifex</taxon>
    </lineage>
</organism>
<feature type="transmembrane region" description="Helical" evidence="7">
    <location>
        <begin position="321"/>
        <end position="341"/>
    </location>
</feature>
<dbReference type="InterPro" id="IPR002528">
    <property type="entry name" value="MATE_fam"/>
</dbReference>
<keyword evidence="4 7" id="KW-0812">Transmembrane</keyword>
<feature type="transmembrane region" description="Helical" evidence="7">
    <location>
        <begin position="194"/>
        <end position="217"/>
    </location>
</feature>
<dbReference type="PANTHER" id="PTHR42925:SF2">
    <property type="entry name" value="NA+ DRIVEN MULTIDRUG EFFLUX PUMP"/>
    <property type="match status" value="1"/>
</dbReference>
<reference evidence="8 9" key="1">
    <citation type="submission" date="2019-08" db="EMBL/GenBank/DDBJ databases">
        <title>In-depth cultivation of the pig gut microbiome towards novel bacterial diversity and tailored functional studies.</title>
        <authorList>
            <person name="Wylensek D."/>
            <person name="Hitch T.C.A."/>
            <person name="Clavel T."/>
        </authorList>
    </citation>
    <scope>NUCLEOTIDE SEQUENCE [LARGE SCALE GENOMIC DNA]</scope>
    <source>
        <strain evidence="8 9">NM-380-WT-3C1</strain>
    </source>
</reference>
<evidence type="ECO:0000256" key="5">
    <source>
        <dbReference type="ARBA" id="ARBA00022989"/>
    </source>
</evidence>
<evidence type="ECO:0000256" key="3">
    <source>
        <dbReference type="ARBA" id="ARBA00022475"/>
    </source>
</evidence>
<evidence type="ECO:0000256" key="4">
    <source>
        <dbReference type="ARBA" id="ARBA00022692"/>
    </source>
</evidence>
<dbReference type="RefSeq" id="WP_154425426.1">
    <property type="nucleotide sequence ID" value="NZ_VUNN01000011.1"/>
</dbReference>
<comment type="caution">
    <text evidence="8">The sequence shown here is derived from an EMBL/GenBank/DDBJ whole genome shotgun (WGS) entry which is preliminary data.</text>
</comment>
<dbReference type="PANTHER" id="PTHR42925">
    <property type="entry name" value="MULTIDRUG AND TOXIN EFFLUX PROTEIN MATE FAMILY"/>
    <property type="match status" value="1"/>
</dbReference>
<dbReference type="GO" id="GO:0005886">
    <property type="term" value="C:plasma membrane"/>
    <property type="evidence" value="ECO:0007669"/>
    <property type="project" value="UniProtKB-SubCell"/>
</dbReference>
<feature type="transmembrane region" description="Helical" evidence="7">
    <location>
        <begin position="392"/>
        <end position="416"/>
    </location>
</feature>
<feature type="transmembrane region" description="Helical" evidence="7">
    <location>
        <begin position="285"/>
        <end position="309"/>
    </location>
</feature>
<feature type="transmembrane region" description="Helical" evidence="7">
    <location>
        <begin position="60"/>
        <end position="80"/>
    </location>
</feature>
<accession>A0A7X2TQG4</accession>
<keyword evidence="2" id="KW-0813">Transport</keyword>
<feature type="transmembrane region" description="Helical" evidence="7">
    <location>
        <begin position="92"/>
        <end position="115"/>
    </location>
</feature>
<keyword evidence="9" id="KW-1185">Reference proteome</keyword>
<dbReference type="PIRSF" id="PIRSF006603">
    <property type="entry name" value="DinF"/>
    <property type="match status" value="1"/>
</dbReference>
<protein>
    <submittedName>
        <fullName evidence="8">MATE family efflux transporter</fullName>
    </submittedName>
</protein>
<dbReference type="PROSITE" id="PS51257">
    <property type="entry name" value="PROKAR_LIPOPROTEIN"/>
    <property type="match status" value="1"/>
</dbReference>
<dbReference type="AlphaFoldDB" id="A0A7X2TQG4"/>
<evidence type="ECO:0000256" key="7">
    <source>
        <dbReference type="SAM" id="Phobius"/>
    </source>
</evidence>
<keyword evidence="3" id="KW-1003">Cell membrane</keyword>
<dbReference type="GO" id="GO:0042910">
    <property type="term" value="F:xenobiotic transmembrane transporter activity"/>
    <property type="evidence" value="ECO:0007669"/>
    <property type="project" value="InterPro"/>
</dbReference>
<gene>
    <name evidence="8" type="ORF">FYJ80_06625</name>
</gene>
<dbReference type="GO" id="GO:0015297">
    <property type="term" value="F:antiporter activity"/>
    <property type="evidence" value="ECO:0007669"/>
    <property type="project" value="InterPro"/>
</dbReference>
<dbReference type="InterPro" id="IPR047135">
    <property type="entry name" value="YsiQ"/>
</dbReference>
<evidence type="ECO:0000313" key="8">
    <source>
        <dbReference type="EMBL" id="MSU06456.1"/>
    </source>
</evidence>
<keyword evidence="5 7" id="KW-1133">Transmembrane helix</keyword>
<dbReference type="Proteomes" id="UP000460549">
    <property type="component" value="Unassembled WGS sequence"/>
</dbReference>
<feature type="transmembrane region" description="Helical" evidence="7">
    <location>
        <begin position="168"/>
        <end position="188"/>
    </location>
</feature>
<sequence length="451" mass="49155">MNLKNLFSDRRFNSKLFHLALPIAFQNFMLACVAASDTIMLGSLEQNAMAAVSLASQIQFVQNVTVTGVIAAFQILGAQYAGKSDKKTVDKLFCMSLRICVLVSLVFSFLCFFIPAGMMKIFTNEDVLISYGVSYLKIAAISYLITGFSQCLIALIKLGKNTAAVAKISTVAVILNIILNAIFIFGLLGMPKMGVNGAALATVISRVVELFLAIIVCSKDSFTRPDLTKLFYFSKRLSRDFVKQLIPLMGAYLVWTIGFTSYSAFMGHMGVDAAAANSVASVVRSLVSCFMRGLAGGTAILIGYELGSGKLDRAREYGDKLVVISIICGIISAILTLLTVYPSLKIVKLSEGATRDFLEMAIVLSVYMVGCSLNSVVINGMFASGGDTMFDFYSLCVTMWMVAIPLAALGTFVFSWPVLIVYGCTCLDEVGKIPWTMYHYKKYKWVKDLTI</sequence>
<feature type="transmembrane region" description="Helical" evidence="7">
    <location>
        <begin position="135"/>
        <end position="156"/>
    </location>
</feature>
<evidence type="ECO:0000256" key="6">
    <source>
        <dbReference type="ARBA" id="ARBA00023136"/>
    </source>
</evidence>
<evidence type="ECO:0000256" key="1">
    <source>
        <dbReference type="ARBA" id="ARBA00004651"/>
    </source>
</evidence>
<dbReference type="Pfam" id="PF01554">
    <property type="entry name" value="MatE"/>
    <property type="match status" value="2"/>
</dbReference>
<feature type="transmembrane region" description="Helical" evidence="7">
    <location>
        <begin position="361"/>
        <end position="380"/>
    </location>
</feature>
<dbReference type="EMBL" id="VUNN01000011">
    <property type="protein sequence ID" value="MSU06456.1"/>
    <property type="molecule type" value="Genomic_DNA"/>
</dbReference>
<comment type="subcellular location">
    <subcellularLocation>
        <location evidence="1">Cell membrane</location>
        <topology evidence="1">Multi-pass membrane protein</topology>
    </subcellularLocation>
</comment>
<name>A0A7X2TQG4_9SPIO</name>